<reference evidence="1" key="1">
    <citation type="submission" date="2016-05" db="EMBL/GenBank/DDBJ databases">
        <authorList>
            <person name="Cock P.J.A."/>
            <person name="Cock P.J.A."/>
        </authorList>
    </citation>
    <scope>NUCLEOTIDE SEQUENCE</scope>
    <source>
        <strain evidence="1">PWN146_assembly</strain>
    </source>
</reference>
<proteinExistence type="predicted"/>
<protein>
    <recommendedName>
        <fullName evidence="2">Tetratricopeptide repeat protein</fullName>
    </recommendedName>
</protein>
<gene>
    <name evidence="1" type="ORF">PWN146_04687</name>
</gene>
<accession>A0A1C3HLL7</accession>
<dbReference type="AlphaFoldDB" id="A0A1C3HLL7"/>
<evidence type="ECO:0008006" key="2">
    <source>
        <dbReference type="Google" id="ProtNLM"/>
    </source>
</evidence>
<evidence type="ECO:0000313" key="1">
    <source>
        <dbReference type="EMBL" id="SAY45941.1"/>
    </source>
</evidence>
<organism evidence="1">
    <name type="scientific">Serratia marcescens</name>
    <dbReference type="NCBI Taxonomy" id="615"/>
    <lineage>
        <taxon>Bacteria</taxon>
        <taxon>Pseudomonadati</taxon>
        <taxon>Pseudomonadota</taxon>
        <taxon>Gammaproteobacteria</taxon>
        <taxon>Enterobacterales</taxon>
        <taxon>Yersiniaceae</taxon>
        <taxon>Serratia</taxon>
    </lineage>
</organism>
<dbReference type="EMBL" id="LT575490">
    <property type="protein sequence ID" value="SAY45941.1"/>
    <property type="molecule type" value="Genomic_DNA"/>
</dbReference>
<sequence>MSHLDSRAARNTRRLLPLAMLIGAALALPLNGYACGPDFPNRLLIDRNGTLLYMPEGNFAFEAGRLVPADKQLPHWQAPPPPMPPKPMPQSPETVAIGKMRAAKTVEEADAVNTQGLSNAARLYQLGAVAFANHDPRATEYFQQVLKLPAAEQGDWGLRAQYSLGRVLMNDHGTPMNESGEAAPAAEHPPKAELEQALAAFQQVIDRVKSGAADPDQLALSSLGQQARIHLWLGDVAPAAHLYAQQAAQGDPSGGQSLQYVSSFLVNPDHLETLKQVIGDPLIQQLVTIELFARSGNLQMADTDGNGRSAQIISQLLTLLDGTVKSGFAGSDRLAALAYRSGQYPMAASLLKNAGDSGLAWWLRAKMALRDGDVKAATAAYAKAASAFPADESWGEQRNADFVAETIVPECRVAGEQAILALNRGDYLQAMDLLYRGKAIYWADVADVAERVLTVDELKGFVDKHAPAPTTPLKPVNPDDYGGQQITPEVQLRELLARRLMRVGRAPEALAYFDIPNYRQAAQQYADELKAAKDKSAAPLTRAQAYYRAANLLRAQGLEFTGYEMTPDYAIYGAGYSYLGDAFDTHELKQKSWIDSAEAARAKAALPAQDNRFLHYRWQAVGLAQQAADLLPPKSQAYAAVLCNAASWVIKRDAKTGQALYQRYINTGTRYPWAAKFGYDCPAPDFAAVAP</sequence>
<name>A0A1C3HLL7_SERMA</name>